<dbReference type="EMBL" id="BRZA01000010">
    <property type="protein sequence ID" value="GLC90462.1"/>
    <property type="molecule type" value="Genomic_DNA"/>
</dbReference>
<name>A0ABQ5NQ20_9BACI</name>
<keyword evidence="3" id="KW-0808">Transferase</keyword>
<evidence type="ECO:0000313" key="5">
    <source>
        <dbReference type="EMBL" id="GLC90462.1"/>
    </source>
</evidence>
<comment type="similarity">
    <text evidence="1">Belongs to the methyltransferase superfamily.</text>
</comment>
<protein>
    <submittedName>
        <fullName evidence="5">Methyltransferase</fullName>
    </submittedName>
</protein>
<dbReference type="InterPro" id="IPR029063">
    <property type="entry name" value="SAM-dependent_MTases_sf"/>
</dbReference>
<reference evidence="5" key="1">
    <citation type="submission" date="2022-08" db="EMBL/GenBank/DDBJ databases">
        <title>Draft genome sequence of Lysinibacillus sp. strain KH24.</title>
        <authorList>
            <person name="Kanbe H."/>
            <person name="Itoh H."/>
        </authorList>
    </citation>
    <scope>NUCLEOTIDE SEQUENCE</scope>
    <source>
        <strain evidence="5">KH24</strain>
    </source>
</reference>
<dbReference type="PANTHER" id="PTHR44942">
    <property type="entry name" value="METHYLTRANSF_11 DOMAIN-CONTAINING PROTEIN"/>
    <property type="match status" value="1"/>
</dbReference>
<gene>
    <name evidence="5" type="ORF">LYSBPC_35890</name>
</gene>
<dbReference type="Proteomes" id="UP001065593">
    <property type="component" value="Unassembled WGS sequence"/>
</dbReference>
<comment type="caution">
    <text evidence="5">The sequence shown here is derived from an EMBL/GenBank/DDBJ whole genome shotgun (WGS) entry which is preliminary data.</text>
</comment>
<organism evidence="5 6">
    <name type="scientific">Lysinibacillus piscis</name>
    <dbReference type="NCBI Taxonomy" id="2518931"/>
    <lineage>
        <taxon>Bacteria</taxon>
        <taxon>Bacillati</taxon>
        <taxon>Bacillota</taxon>
        <taxon>Bacilli</taxon>
        <taxon>Bacillales</taxon>
        <taxon>Bacillaceae</taxon>
        <taxon>Lysinibacillus</taxon>
    </lineage>
</organism>
<dbReference type="GO" id="GO:0008168">
    <property type="term" value="F:methyltransferase activity"/>
    <property type="evidence" value="ECO:0007669"/>
    <property type="project" value="UniProtKB-KW"/>
</dbReference>
<dbReference type="CDD" id="cd02440">
    <property type="entry name" value="AdoMet_MTases"/>
    <property type="match status" value="1"/>
</dbReference>
<evidence type="ECO:0000256" key="1">
    <source>
        <dbReference type="ARBA" id="ARBA00008361"/>
    </source>
</evidence>
<evidence type="ECO:0000259" key="4">
    <source>
        <dbReference type="Pfam" id="PF08241"/>
    </source>
</evidence>
<dbReference type="Gene3D" id="3.40.50.150">
    <property type="entry name" value="Vaccinia Virus protein VP39"/>
    <property type="match status" value="1"/>
</dbReference>
<keyword evidence="6" id="KW-1185">Reference proteome</keyword>
<dbReference type="Pfam" id="PF08241">
    <property type="entry name" value="Methyltransf_11"/>
    <property type="match status" value="1"/>
</dbReference>
<dbReference type="InterPro" id="IPR013216">
    <property type="entry name" value="Methyltransf_11"/>
</dbReference>
<evidence type="ECO:0000256" key="2">
    <source>
        <dbReference type="ARBA" id="ARBA00022603"/>
    </source>
</evidence>
<dbReference type="SUPFAM" id="SSF53335">
    <property type="entry name" value="S-adenosyl-L-methionine-dependent methyltransferases"/>
    <property type="match status" value="1"/>
</dbReference>
<feature type="domain" description="Methyltransferase type 11" evidence="4">
    <location>
        <begin position="36"/>
        <end position="127"/>
    </location>
</feature>
<evidence type="ECO:0000313" key="6">
    <source>
        <dbReference type="Proteomes" id="UP001065593"/>
    </source>
</evidence>
<dbReference type="GO" id="GO:0032259">
    <property type="term" value="P:methylation"/>
    <property type="evidence" value="ECO:0007669"/>
    <property type="project" value="UniProtKB-KW"/>
</dbReference>
<dbReference type="InterPro" id="IPR051052">
    <property type="entry name" value="Diverse_substrate_MTase"/>
</dbReference>
<keyword evidence="2 5" id="KW-0489">Methyltransferase</keyword>
<dbReference type="PANTHER" id="PTHR44942:SF4">
    <property type="entry name" value="METHYLTRANSFERASE TYPE 11 DOMAIN-CONTAINING PROTEIN"/>
    <property type="match status" value="1"/>
</dbReference>
<dbReference type="RefSeq" id="WP_264990375.1">
    <property type="nucleotide sequence ID" value="NZ_BRZA01000010.1"/>
</dbReference>
<sequence length="246" mass="28640">MENKLFSHVATAYAKARPTYSEEYIHQVPQNLTIAEFGAGTGKLTKQLLETCHPKHYVAIEPNQEMVVHLKQLQKNHRLTILQESAEHNSVKASSIDLIVVAQAFHWFDPKMFLEECRRILVPNGKVHLIWNKRKNTTINKTCEDLFTKYCPDFKGFGGGIWRNMTSLDYFFKDTGYTTNVYDHPLLYDKEAFITRNLSGSYIPTENTDTYMLIKEELEDIYIEFLKNNTITLDNEVVVYQNIKNF</sequence>
<accession>A0ABQ5NQ20</accession>
<evidence type="ECO:0000256" key="3">
    <source>
        <dbReference type="ARBA" id="ARBA00022679"/>
    </source>
</evidence>
<proteinExistence type="inferred from homology"/>